<dbReference type="Proteomes" id="UP000255528">
    <property type="component" value="Unassembled WGS sequence"/>
</dbReference>
<dbReference type="RefSeq" id="WP_115628018.1">
    <property type="nucleotide sequence ID" value="NZ_UIGI01000001.1"/>
</dbReference>
<dbReference type="InterPro" id="IPR025319">
    <property type="entry name" value="DUF4224"/>
</dbReference>
<evidence type="ECO:0000259" key="1">
    <source>
        <dbReference type="Pfam" id="PF13986"/>
    </source>
</evidence>
<organism evidence="2 3">
    <name type="scientific">Buttiauxella agrestis</name>
    <dbReference type="NCBI Taxonomy" id="82977"/>
    <lineage>
        <taxon>Bacteria</taxon>
        <taxon>Pseudomonadati</taxon>
        <taxon>Pseudomonadota</taxon>
        <taxon>Gammaproteobacteria</taxon>
        <taxon>Enterobacterales</taxon>
        <taxon>Enterobacteriaceae</taxon>
        <taxon>Buttiauxella</taxon>
    </lineage>
</organism>
<name>A0A381C5Q7_9ENTR</name>
<protein>
    <recommendedName>
        <fullName evidence="1">DUF4224 domain-containing protein</fullName>
    </recommendedName>
</protein>
<reference evidence="2 3" key="1">
    <citation type="submission" date="2018-06" db="EMBL/GenBank/DDBJ databases">
        <authorList>
            <consortium name="Pathogen Informatics"/>
            <person name="Doyle S."/>
        </authorList>
    </citation>
    <scope>NUCLEOTIDE SEQUENCE [LARGE SCALE GENOMIC DNA]</scope>
    <source>
        <strain evidence="2 3">NCTC12119</strain>
    </source>
</reference>
<dbReference type="EMBL" id="UIGI01000001">
    <property type="protein sequence ID" value="SUW63258.1"/>
    <property type="molecule type" value="Genomic_DNA"/>
</dbReference>
<evidence type="ECO:0000313" key="2">
    <source>
        <dbReference type="EMBL" id="SUW63258.1"/>
    </source>
</evidence>
<evidence type="ECO:0000313" key="3">
    <source>
        <dbReference type="Proteomes" id="UP000255528"/>
    </source>
</evidence>
<gene>
    <name evidence="2" type="ORF">NCTC12119_01745</name>
</gene>
<sequence length="82" mass="9245">MVNLVNEHTQGNDVLSPEALRSLTGYKQPKKQRQWLASAGIWFMPGRSGHPSTTWYHVNHPLSLLNLQSADASRTEPNFEAM</sequence>
<feature type="domain" description="DUF4224" evidence="1">
    <location>
        <begin position="15"/>
        <end position="58"/>
    </location>
</feature>
<dbReference type="Pfam" id="PF13986">
    <property type="entry name" value="DUF4224"/>
    <property type="match status" value="1"/>
</dbReference>
<dbReference type="AlphaFoldDB" id="A0A381C5Q7"/>
<proteinExistence type="predicted"/>
<accession>A0A381C5Q7</accession>